<dbReference type="Proteomes" id="UP000658656">
    <property type="component" value="Unassembled WGS sequence"/>
</dbReference>
<dbReference type="EMBL" id="BNAV01000007">
    <property type="protein sequence ID" value="GHF68648.1"/>
    <property type="molecule type" value="Genomic_DNA"/>
</dbReference>
<organism evidence="4 5">
    <name type="scientific">Amycolatopsis bartoniae</name>
    <dbReference type="NCBI Taxonomy" id="941986"/>
    <lineage>
        <taxon>Bacteria</taxon>
        <taxon>Bacillati</taxon>
        <taxon>Actinomycetota</taxon>
        <taxon>Actinomycetes</taxon>
        <taxon>Pseudonocardiales</taxon>
        <taxon>Pseudonocardiaceae</taxon>
        <taxon>Amycolatopsis</taxon>
    </lineage>
</organism>
<evidence type="ECO:0008006" key="6">
    <source>
        <dbReference type="Google" id="ProtNLM"/>
    </source>
</evidence>
<keyword evidence="1" id="KW-0378">Hydrolase</keyword>
<dbReference type="GO" id="GO:0016042">
    <property type="term" value="P:lipid catabolic process"/>
    <property type="evidence" value="ECO:0007669"/>
    <property type="project" value="UniProtKB-KW"/>
</dbReference>
<proteinExistence type="predicted"/>
<dbReference type="Pfam" id="PF03403">
    <property type="entry name" value="PAF-AH_p_II"/>
    <property type="match status" value="2"/>
</dbReference>
<dbReference type="PANTHER" id="PTHR10272:SF0">
    <property type="entry name" value="PLATELET-ACTIVATING FACTOR ACETYLHYDROLASE"/>
    <property type="match status" value="1"/>
</dbReference>
<accession>A0A8H9J3D4</accession>
<dbReference type="RefSeq" id="WP_221216138.1">
    <property type="nucleotide sequence ID" value="NZ_BNAV01000007.1"/>
</dbReference>
<evidence type="ECO:0000256" key="2">
    <source>
        <dbReference type="ARBA" id="ARBA00022963"/>
    </source>
</evidence>
<dbReference type="AlphaFoldDB" id="A0A8H9J3D4"/>
<keyword evidence="2" id="KW-0442">Lipid degradation</keyword>
<keyword evidence="5" id="KW-1185">Reference proteome</keyword>
<evidence type="ECO:0000313" key="4">
    <source>
        <dbReference type="EMBL" id="GHF68648.1"/>
    </source>
</evidence>
<reference evidence="4" key="2">
    <citation type="submission" date="2020-09" db="EMBL/GenBank/DDBJ databases">
        <authorList>
            <person name="Sun Q."/>
            <person name="Zhou Y."/>
        </authorList>
    </citation>
    <scope>NUCLEOTIDE SEQUENCE</scope>
    <source>
        <strain evidence="4">CGMCC 4.7679</strain>
    </source>
</reference>
<dbReference type="PANTHER" id="PTHR10272">
    <property type="entry name" value="PLATELET-ACTIVATING FACTOR ACETYLHYDROLASE"/>
    <property type="match status" value="1"/>
</dbReference>
<protein>
    <recommendedName>
        <fullName evidence="6">Alpha/beta hydrolase</fullName>
    </recommendedName>
</protein>
<evidence type="ECO:0000313" key="5">
    <source>
        <dbReference type="Proteomes" id="UP000658656"/>
    </source>
</evidence>
<keyword evidence="3" id="KW-0443">Lipid metabolism</keyword>
<reference evidence="4" key="1">
    <citation type="journal article" date="2014" name="Int. J. Syst. Evol. Microbiol.">
        <title>Complete genome sequence of Corynebacterium casei LMG S-19264T (=DSM 44701T), isolated from a smear-ripened cheese.</title>
        <authorList>
            <consortium name="US DOE Joint Genome Institute (JGI-PGF)"/>
            <person name="Walter F."/>
            <person name="Albersmeier A."/>
            <person name="Kalinowski J."/>
            <person name="Ruckert C."/>
        </authorList>
    </citation>
    <scope>NUCLEOTIDE SEQUENCE</scope>
    <source>
        <strain evidence="4">CGMCC 4.7679</strain>
    </source>
</reference>
<dbReference type="SUPFAM" id="SSF53474">
    <property type="entry name" value="alpha/beta-Hydrolases"/>
    <property type="match status" value="1"/>
</dbReference>
<dbReference type="GO" id="GO:0003847">
    <property type="term" value="F:1-alkyl-2-acetylglycerophosphocholine esterase activity"/>
    <property type="evidence" value="ECO:0007669"/>
    <property type="project" value="TreeGrafter"/>
</dbReference>
<sequence length="338" mass="36186">MHPTALRLPEPTGPHPVGATPLHLVDSARPDPWVPERPRELMVTLWYPAPAAGERRTAYLTPVESEHLLTGIPDVPRDILSTTRTHAFADAPPLADRERPLVLLSPGFTKPRATLTGLAEDLASHGYVVAAIEHTHESVATTFPDGRVATCQARNFRRDEAFWDKLATGRAADVSFVLDELTRTLAPSGIGMAGHSAGGASALTALAVELRLQAAIGIDGTVHSVPPGLSRPFLFLGRESQYTPGSGPAAATWEDAWHQLTGWKRWFTVAGAAHASFTDLALLAEQAGLGLGPATLPAARVSELTRCYVRAFFDQHLRGEPQSCLDTPPHAEVVTASL</sequence>
<dbReference type="InterPro" id="IPR029058">
    <property type="entry name" value="AB_hydrolase_fold"/>
</dbReference>
<dbReference type="Gene3D" id="3.40.50.1820">
    <property type="entry name" value="alpha/beta hydrolase"/>
    <property type="match status" value="1"/>
</dbReference>
<evidence type="ECO:0000256" key="3">
    <source>
        <dbReference type="ARBA" id="ARBA00023098"/>
    </source>
</evidence>
<evidence type="ECO:0000256" key="1">
    <source>
        <dbReference type="ARBA" id="ARBA00022801"/>
    </source>
</evidence>
<name>A0A8H9J3D4_9PSEU</name>
<gene>
    <name evidence="4" type="ORF">GCM10017566_48110</name>
</gene>
<comment type="caution">
    <text evidence="4">The sequence shown here is derived from an EMBL/GenBank/DDBJ whole genome shotgun (WGS) entry which is preliminary data.</text>
</comment>